<dbReference type="GO" id="GO:0046983">
    <property type="term" value="F:protein dimerization activity"/>
    <property type="evidence" value="ECO:0007669"/>
    <property type="project" value="InterPro"/>
</dbReference>
<evidence type="ECO:0000256" key="4">
    <source>
        <dbReference type="SAM" id="Phobius"/>
    </source>
</evidence>
<reference evidence="6" key="1">
    <citation type="submission" date="2022-05" db="EMBL/GenBank/DDBJ databases">
        <title>Using nanopore sequencing to obtain complete genomes from saliva samples.</title>
        <authorList>
            <person name="Baker J.L."/>
        </authorList>
    </citation>
    <scope>NUCLEOTIDE SEQUENCE</scope>
    <source>
        <strain evidence="6">JCVI-JB-Ag32</strain>
    </source>
</reference>
<feature type="transmembrane region" description="Helical" evidence="4">
    <location>
        <begin position="12"/>
        <end position="32"/>
    </location>
</feature>
<feature type="transmembrane region" description="Helical" evidence="4">
    <location>
        <begin position="38"/>
        <end position="56"/>
    </location>
</feature>
<keyword evidence="1" id="KW-0808">Transferase</keyword>
<evidence type="ECO:0000259" key="5">
    <source>
        <dbReference type="Pfam" id="PF07730"/>
    </source>
</evidence>
<dbReference type="Proteomes" id="UP000830236">
    <property type="component" value="Chromosome"/>
</dbReference>
<evidence type="ECO:0000256" key="3">
    <source>
        <dbReference type="ARBA" id="ARBA00023012"/>
    </source>
</evidence>
<keyword evidence="3" id="KW-0902">Two-component regulatory system</keyword>
<proteinExistence type="predicted"/>
<keyword evidence="4" id="KW-0472">Membrane</keyword>
<dbReference type="PANTHER" id="PTHR24421:SF63">
    <property type="entry name" value="SENSOR HISTIDINE KINASE DESK"/>
    <property type="match status" value="1"/>
</dbReference>
<dbReference type="PANTHER" id="PTHR24421">
    <property type="entry name" value="NITRATE/NITRITE SENSOR PROTEIN NARX-RELATED"/>
    <property type="match status" value="1"/>
</dbReference>
<dbReference type="AlphaFoldDB" id="A0A9E7DCR4"/>
<keyword evidence="4" id="KW-0812">Transmembrane</keyword>
<dbReference type="KEGG" id="agh:M3I41_05720"/>
<dbReference type="InterPro" id="IPR050482">
    <property type="entry name" value="Sensor_HK_TwoCompSys"/>
</dbReference>
<keyword evidence="4" id="KW-1133">Transmembrane helix</keyword>
<dbReference type="EMBL" id="CP097095">
    <property type="protein sequence ID" value="UQF79110.1"/>
    <property type="molecule type" value="Genomic_DNA"/>
</dbReference>
<feature type="transmembrane region" description="Helical" evidence="4">
    <location>
        <begin position="147"/>
        <end position="164"/>
    </location>
</feature>
<dbReference type="Gene3D" id="1.20.5.1930">
    <property type="match status" value="1"/>
</dbReference>
<protein>
    <submittedName>
        <fullName evidence="6">Histidine kinase</fullName>
    </submittedName>
</protein>
<dbReference type="GO" id="GO:0016020">
    <property type="term" value="C:membrane"/>
    <property type="evidence" value="ECO:0007669"/>
    <property type="project" value="InterPro"/>
</dbReference>
<name>A0A9E7DCR4_9ACTO</name>
<dbReference type="InterPro" id="IPR036890">
    <property type="entry name" value="HATPase_C_sf"/>
</dbReference>
<accession>A0A9E7DCR4</accession>
<evidence type="ECO:0000256" key="1">
    <source>
        <dbReference type="ARBA" id="ARBA00022679"/>
    </source>
</evidence>
<feature type="domain" description="Signal transduction histidine kinase subgroup 3 dimerisation and phosphoacceptor" evidence="5">
    <location>
        <begin position="183"/>
        <end position="248"/>
    </location>
</feature>
<evidence type="ECO:0000256" key="2">
    <source>
        <dbReference type="ARBA" id="ARBA00022777"/>
    </source>
</evidence>
<dbReference type="SUPFAM" id="SSF55874">
    <property type="entry name" value="ATPase domain of HSP90 chaperone/DNA topoisomerase II/histidine kinase"/>
    <property type="match status" value="1"/>
</dbReference>
<dbReference type="CDD" id="cd16917">
    <property type="entry name" value="HATPase_UhpB-NarQ-NarX-like"/>
    <property type="match status" value="1"/>
</dbReference>
<dbReference type="Gene3D" id="3.30.565.10">
    <property type="entry name" value="Histidine kinase-like ATPase, C-terminal domain"/>
    <property type="match status" value="1"/>
</dbReference>
<feature type="transmembrane region" description="Helical" evidence="4">
    <location>
        <begin position="76"/>
        <end position="95"/>
    </location>
</feature>
<gene>
    <name evidence="6" type="ORF">M3I41_05720</name>
</gene>
<dbReference type="GO" id="GO:0000155">
    <property type="term" value="F:phosphorelay sensor kinase activity"/>
    <property type="evidence" value="ECO:0007669"/>
    <property type="project" value="InterPro"/>
</dbReference>
<keyword evidence="2 6" id="KW-0418">Kinase</keyword>
<dbReference type="InterPro" id="IPR011712">
    <property type="entry name" value="Sig_transdc_His_kin_sub3_dim/P"/>
</dbReference>
<evidence type="ECO:0000313" key="7">
    <source>
        <dbReference type="Proteomes" id="UP000830236"/>
    </source>
</evidence>
<organism evidence="6 7">
    <name type="scientific">Actinomyces graevenitzii</name>
    <dbReference type="NCBI Taxonomy" id="55565"/>
    <lineage>
        <taxon>Bacteria</taxon>
        <taxon>Bacillati</taxon>
        <taxon>Actinomycetota</taxon>
        <taxon>Actinomycetes</taxon>
        <taxon>Actinomycetales</taxon>
        <taxon>Actinomycetaceae</taxon>
        <taxon>Actinomyces</taxon>
    </lineage>
</organism>
<dbReference type="Pfam" id="PF07730">
    <property type="entry name" value="HisKA_3"/>
    <property type="match status" value="1"/>
</dbReference>
<evidence type="ECO:0000313" key="6">
    <source>
        <dbReference type="EMBL" id="UQF79110.1"/>
    </source>
</evidence>
<sequence>MFNRKPAAQGRKLNWYAVIWLVILLQPVSMLWHQSGSLALKLLATFATLAFCGFYIELTRFKTGRQIGSSENRWRALAKVALMLLPWVALAMPVMKWMTPFFLPFVVSATIFTTPLRFGLTVAALECAAVCLGAGIWDKALLSNGSIWGSTLSAFFVMLIRVLTERQYLDNERNRREAALLQREAISRDVHDLLGHSLTVLTLKAEVARRLVEVKPEAAAKELDEIIELSRTALADVRATVTRLRTPDLASQLATSVTAFKAAEIEFTVEGQVEQVPEPQREILAWALREATTNILRHAQAKQVKLVLREGYLSISDDGVGFSGAQFGNGLSGLRSRIEAEGGKFTVIVPATGGTSLEIELP</sequence>